<evidence type="ECO:0000313" key="9">
    <source>
        <dbReference type="EMBL" id="MDT0455960.1"/>
    </source>
</evidence>
<keyword evidence="3" id="KW-0479">Metal-binding</keyword>
<feature type="region of interest" description="Disordered" evidence="7">
    <location>
        <begin position="209"/>
        <end position="235"/>
    </location>
</feature>
<evidence type="ECO:0000256" key="3">
    <source>
        <dbReference type="ARBA" id="ARBA00022723"/>
    </source>
</evidence>
<evidence type="ECO:0000256" key="1">
    <source>
        <dbReference type="ARBA" id="ARBA00001954"/>
    </source>
</evidence>
<accession>A0ABU2T6J2</accession>
<dbReference type="Proteomes" id="UP001180551">
    <property type="component" value="Unassembled WGS sequence"/>
</dbReference>
<dbReference type="Gene3D" id="3.60.130.10">
    <property type="entry name" value="Clavaminate synthase-like"/>
    <property type="match status" value="1"/>
</dbReference>
<protein>
    <submittedName>
        <fullName evidence="9">Clavaminate synthase family protein</fullName>
    </submittedName>
</protein>
<reference evidence="9" key="1">
    <citation type="submission" date="2024-05" db="EMBL/GenBank/DDBJ databases">
        <title>30 novel species of actinomycetes from the DSMZ collection.</title>
        <authorList>
            <person name="Nouioui I."/>
        </authorList>
    </citation>
    <scope>NUCLEOTIDE SEQUENCE</scope>
    <source>
        <strain evidence="9">DSM 41527</strain>
    </source>
</reference>
<sequence length="328" mass="35135">MTVVLETGAQATVVTIAGDDATQTDVAARRLRGAADGRVDSHEWVAAARREWNELPSGLRAPLGEFRRDSGPSGVLLIRGLPVGGATLPATPSTAHSVQQEASISAAVLMMVACGLGDPAAFRPEKTGALVQDVVPVPGKEDFQGNAGSVLLTFHTENAFHPHRPDYVMLLCLRADHERVAGLRTAGIRAALPLLSEQTREVLRSAEFRTAPPPSFGGSDGGHTEPQPVLTGAPDDPDLCVDFAATEPLTPRADRAMAELQDAFDRTSLTTVLAPGDLAIVDNRITTHGRSAFIPRYDGKDRWLQRTFVVNDLRRSRGLRVQDGYVLD</sequence>
<dbReference type="CDD" id="cd00250">
    <property type="entry name" value="CAS_like"/>
    <property type="match status" value="1"/>
</dbReference>
<name>A0ABU2T6J2_9ACTN</name>
<dbReference type="PANTHER" id="PTHR10696">
    <property type="entry name" value="GAMMA-BUTYROBETAINE HYDROXYLASE-RELATED"/>
    <property type="match status" value="1"/>
</dbReference>
<dbReference type="SUPFAM" id="SSF51197">
    <property type="entry name" value="Clavaminate synthase-like"/>
    <property type="match status" value="1"/>
</dbReference>
<comment type="similarity">
    <text evidence="2">Belongs to the clavaminate synthase family.</text>
</comment>
<evidence type="ECO:0000259" key="8">
    <source>
        <dbReference type="Pfam" id="PF02668"/>
    </source>
</evidence>
<keyword evidence="5" id="KW-0408">Iron</keyword>
<evidence type="ECO:0000313" key="10">
    <source>
        <dbReference type="Proteomes" id="UP001180551"/>
    </source>
</evidence>
<evidence type="ECO:0000256" key="2">
    <source>
        <dbReference type="ARBA" id="ARBA00008425"/>
    </source>
</evidence>
<evidence type="ECO:0000256" key="7">
    <source>
        <dbReference type="SAM" id="MobiDB-lite"/>
    </source>
</evidence>
<comment type="cofactor">
    <cofactor evidence="1">
        <name>Fe(2+)</name>
        <dbReference type="ChEBI" id="CHEBI:29033"/>
    </cofactor>
</comment>
<dbReference type="PIRSF" id="PIRSF019543">
    <property type="entry name" value="Clavaminate_syn"/>
    <property type="match status" value="1"/>
</dbReference>
<dbReference type="PANTHER" id="PTHR10696:SF56">
    <property type="entry name" value="TAUD_TFDA-LIKE DOMAIN-CONTAINING PROTEIN"/>
    <property type="match status" value="1"/>
</dbReference>
<comment type="caution">
    <text evidence="9">The sequence shown here is derived from an EMBL/GenBank/DDBJ whole genome shotgun (WGS) entry which is preliminary data.</text>
</comment>
<gene>
    <name evidence="9" type="ORF">RM550_09435</name>
</gene>
<dbReference type="Pfam" id="PF02668">
    <property type="entry name" value="TauD"/>
    <property type="match status" value="1"/>
</dbReference>
<organism evidence="9 10">
    <name type="scientific">Streptomyces mooreae</name>
    <dbReference type="NCBI Taxonomy" id="3075523"/>
    <lineage>
        <taxon>Bacteria</taxon>
        <taxon>Bacillati</taxon>
        <taxon>Actinomycetota</taxon>
        <taxon>Actinomycetes</taxon>
        <taxon>Kitasatosporales</taxon>
        <taxon>Streptomycetaceae</taxon>
        <taxon>Streptomyces</taxon>
    </lineage>
</organism>
<evidence type="ECO:0000256" key="4">
    <source>
        <dbReference type="ARBA" id="ARBA00023002"/>
    </source>
</evidence>
<keyword evidence="10" id="KW-1185">Reference proteome</keyword>
<dbReference type="InterPro" id="IPR003819">
    <property type="entry name" value="TauD/TfdA-like"/>
</dbReference>
<keyword evidence="6" id="KW-0045">Antibiotic biosynthesis</keyword>
<evidence type="ECO:0000256" key="5">
    <source>
        <dbReference type="ARBA" id="ARBA00023004"/>
    </source>
</evidence>
<dbReference type="InterPro" id="IPR050411">
    <property type="entry name" value="AlphaKG_dependent_hydroxylases"/>
</dbReference>
<dbReference type="EMBL" id="JAVRFE010000009">
    <property type="protein sequence ID" value="MDT0455960.1"/>
    <property type="molecule type" value="Genomic_DNA"/>
</dbReference>
<keyword evidence="4" id="KW-0560">Oxidoreductase</keyword>
<evidence type="ECO:0000256" key="6">
    <source>
        <dbReference type="ARBA" id="ARBA00023194"/>
    </source>
</evidence>
<dbReference type="InterPro" id="IPR042098">
    <property type="entry name" value="TauD-like_sf"/>
</dbReference>
<dbReference type="InterPro" id="IPR014503">
    <property type="entry name" value="Clavaminate_syn-like"/>
</dbReference>
<feature type="domain" description="TauD/TfdA-like" evidence="8">
    <location>
        <begin position="74"/>
        <end position="307"/>
    </location>
</feature>
<dbReference type="RefSeq" id="WP_311623252.1">
    <property type="nucleotide sequence ID" value="NZ_JAVRFE010000009.1"/>
</dbReference>
<proteinExistence type="inferred from homology"/>